<dbReference type="GO" id="GO:0032259">
    <property type="term" value="P:methylation"/>
    <property type="evidence" value="ECO:0007669"/>
    <property type="project" value="UniProtKB-KW"/>
</dbReference>
<evidence type="ECO:0000313" key="12">
    <source>
        <dbReference type="Proteomes" id="UP000612899"/>
    </source>
</evidence>
<comment type="catalytic activity">
    <reaction evidence="2">
        <text>a 4-O-methyl-thymidine in DNA + L-cysteinyl-[protein] = a thymidine in DNA + S-methyl-L-cysteinyl-[protein]</text>
        <dbReference type="Rhea" id="RHEA:53428"/>
        <dbReference type="Rhea" id="RHEA-COMP:10131"/>
        <dbReference type="Rhea" id="RHEA-COMP:10132"/>
        <dbReference type="Rhea" id="RHEA-COMP:13555"/>
        <dbReference type="Rhea" id="RHEA-COMP:13556"/>
        <dbReference type="ChEBI" id="CHEBI:29950"/>
        <dbReference type="ChEBI" id="CHEBI:82612"/>
        <dbReference type="ChEBI" id="CHEBI:137386"/>
        <dbReference type="ChEBI" id="CHEBI:137387"/>
        <dbReference type="EC" id="2.1.1.63"/>
    </reaction>
</comment>
<dbReference type="Pfam" id="PF01035">
    <property type="entry name" value="DNA_binding_1"/>
    <property type="match status" value="1"/>
</dbReference>
<comment type="similarity">
    <text evidence="3">Belongs to the MGMT family.</text>
</comment>
<evidence type="ECO:0000256" key="7">
    <source>
        <dbReference type="ARBA" id="ARBA00022763"/>
    </source>
</evidence>
<dbReference type="InterPro" id="IPR011257">
    <property type="entry name" value="DNA_glycosylase"/>
</dbReference>
<comment type="catalytic activity">
    <reaction evidence="1">
        <text>Hydrolysis of alkylated DNA, releasing 3-methyladenine, 3-methylguanine, 7-methylguanine and 7-methyladenine.</text>
        <dbReference type="EC" id="3.2.2.21"/>
    </reaction>
</comment>
<dbReference type="CDD" id="cd06445">
    <property type="entry name" value="ATase"/>
    <property type="match status" value="1"/>
</dbReference>
<dbReference type="PANTHER" id="PTHR43003:SF5">
    <property type="entry name" value="DNA-3-METHYLADENINE GLYCOSYLASE"/>
    <property type="match status" value="1"/>
</dbReference>
<dbReference type="GO" id="GO:0008725">
    <property type="term" value="F:DNA-3-methyladenine glycosylase activity"/>
    <property type="evidence" value="ECO:0007669"/>
    <property type="project" value="TreeGrafter"/>
</dbReference>
<keyword evidence="7" id="KW-0227">DNA damage</keyword>
<evidence type="ECO:0000259" key="10">
    <source>
        <dbReference type="SMART" id="SM00478"/>
    </source>
</evidence>
<evidence type="ECO:0000313" key="11">
    <source>
        <dbReference type="EMBL" id="GIH02055.1"/>
    </source>
</evidence>
<dbReference type="InterPro" id="IPR036388">
    <property type="entry name" value="WH-like_DNA-bd_sf"/>
</dbReference>
<dbReference type="InterPro" id="IPR051912">
    <property type="entry name" value="Alkylbase_DNA_Glycosylase/TA"/>
</dbReference>
<proteinExistence type="inferred from homology"/>
<comment type="similarity">
    <text evidence="4">Belongs to the alkylbase DNA glycosidase AlkA family.</text>
</comment>
<dbReference type="SUPFAM" id="SSF46767">
    <property type="entry name" value="Methylated DNA-protein cysteine methyltransferase, C-terminal domain"/>
    <property type="match status" value="1"/>
</dbReference>
<dbReference type="Gene3D" id="3.30.160.70">
    <property type="entry name" value="Methylated DNA-protein cysteine methyltransferase domain"/>
    <property type="match status" value="1"/>
</dbReference>
<dbReference type="SUPFAM" id="SSF53155">
    <property type="entry name" value="Methylated DNA-protein cysteine methyltransferase domain"/>
    <property type="match status" value="1"/>
</dbReference>
<dbReference type="InterPro" id="IPR003265">
    <property type="entry name" value="HhH-GPD_domain"/>
</dbReference>
<dbReference type="AlphaFoldDB" id="A0A8J3Q1J5"/>
<name>A0A8J3Q1J5_9ACTN</name>
<comment type="caution">
    <text evidence="11">The sequence shown here is derived from an EMBL/GenBank/DDBJ whole genome shotgun (WGS) entry which is preliminary data.</text>
</comment>
<evidence type="ECO:0000256" key="2">
    <source>
        <dbReference type="ARBA" id="ARBA00001286"/>
    </source>
</evidence>
<evidence type="ECO:0000256" key="6">
    <source>
        <dbReference type="ARBA" id="ARBA00022679"/>
    </source>
</evidence>
<dbReference type="GO" id="GO:0005737">
    <property type="term" value="C:cytoplasm"/>
    <property type="evidence" value="ECO:0007669"/>
    <property type="project" value="TreeGrafter"/>
</dbReference>
<keyword evidence="8" id="KW-0234">DNA repair</keyword>
<dbReference type="Proteomes" id="UP000612899">
    <property type="component" value="Unassembled WGS sequence"/>
</dbReference>
<evidence type="ECO:0000256" key="3">
    <source>
        <dbReference type="ARBA" id="ARBA00008711"/>
    </source>
</evidence>
<keyword evidence="5" id="KW-0489">Methyltransferase</keyword>
<dbReference type="SMART" id="SM00478">
    <property type="entry name" value="ENDO3c"/>
    <property type="match status" value="1"/>
</dbReference>
<dbReference type="Gene3D" id="1.10.1670.40">
    <property type="match status" value="1"/>
</dbReference>
<keyword evidence="6" id="KW-0808">Transferase</keyword>
<dbReference type="SUPFAM" id="SSF48150">
    <property type="entry name" value="DNA-glycosylase"/>
    <property type="match status" value="1"/>
</dbReference>
<sequence>MTEPKYALFDTPIGSCGIAWSPDGLLAVQLPEADKRATRARMAKLLPDAEEAEPPAKLRQAIAAITDLLHGKPIDLHSIPLDMKDVPPFHRRVYEAAREIPPGDTLSYGAIANRIGSPGSARAVGQALGRNPFAIVVPCHRVVAANGKLGGFSANGGVTTKANLLALENPDPQPSAAPKKTSAASAASATSAAKVTTGRASTAKVSTAKADSAAKGVAASASGSATAGGGNKAGRAAKASVGKAGGAAKAGGTAKAGGAAKAGGTAKVGRAAKTDGAAEAGGYGFSPKTALAHLRKVDPKLGRFIDGAGPFDMIINPADSVFGMLAEAIVYQQLTAKAASTIFGRVCEATSGGKRPKPKDVLATSEADLRGAGLSNAKTRALLDLADKAESGELPTLAKIRQLPDDEIIETLVKVRGIGRWTAEMFLIFRLGRPDVLPLDDYGLRRGYTIVFGTKDLPSKAELEKAGEKWAPYRTAASWYLWKAAEPPGLTT</sequence>
<evidence type="ECO:0000256" key="9">
    <source>
        <dbReference type="ARBA" id="ARBA00049348"/>
    </source>
</evidence>
<dbReference type="RefSeq" id="WP_203906004.1">
    <property type="nucleotide sequence ID" value="NZ_BONY01000001.1"/>
</dbReference>
<dbReference type="Pfam" id="PF00730">
    <property type="entry name" value="HhH-GPD"/>
    <property type="match status" value="1"/>
</dbReference>
<reference evidence="11" key="1">
    <citation type="submission" date="2021-01" db="EMBL/GenBank/DDBJ databases">
        <title>Whole genome shotgun sequence of Rhizocola hellebori NBRC 109834.</title>
        <authorList>
            <person name="Komaki H."/>
            <person name="Tamura T."/>
        </authorList>
    </citation>
    <scope>NUCLEOTIDE SEQUENCE</scope>
    <source>
        <strain evidence="11">NBRC 109834</strain>
    </source>
</reference>
<dbReference type="GO" id="GO:0003908">
    <property type="term" value="F:methylated-DNA-[protein]-cysteine S-methyltransferase activity"/>
    <property type="evidence" value="ECO:0007669"/>
    <property type="project" value="UniProtKB-EC"/>
</dbReference>
<dbReference type="CDD" id="cd00056">
    <property type="entry name" value="ENDO3c"/>
    <property type="match status" value="1"/>
</dbReference>
<dbReference type="FunFam" id="1.10.10.10:FF:000214">
    <property type="entry name" value="Methylated-DNA--protein-cysteine methyltransferase"/>
    <property type="match status" value="1"/>
</dbReference>
<dbReference type="PANTHER" id="PTHR43003">
    <property type="entry name" value="DNA-3-METHYLADENINE GLYCOSYLASE"/>
    <property type="match status" value="1"/>
</dbReference>
<dbReference type="EMBL" id="BONY01000001">
    <property type="protein sequence ID" value="GIH02055.1"/>
    <property type="molecule type" value="Genomic_DNA"/>
</dbReference>
<accession>A0A8J3Q1J5</accession>
<dbReference type="PROSITE" id="PS00374">
    <property type="entry name" value="MGMT"/>
    <property type="match status" value="1"/>
</dbReference>
<dbReference type="GO" id="GO:0006285">
    <property type="term" value="P:base-excision repair, AP site formation"/>
    <property type="evidence" value="ECO:0007669"/>
    <property type="project" value="TreeGrafter"/>
</dbReference>
<dbReference type="InterPro" id="IPR036631">
    <property type="entry name" value="MGMT_N_sf"/>
</dbReference>
<evidence type="ECO:0000256" key="5">
    <source>
        <dbReference type="ARBA" id="ARBA00022603"/>
    </source>
</evidence>
<dbReference type="NCBIfam" id="TIGR00589">
    <property type="entry name" value="ogt"/>
    <property type="match status" value="1"/>
</dbReference>
<evidence type="ECO:0000256" key="1">
    <source>
        <dbReference type="ARBA" id="ARBA00000086"/>
    </source>
</evidence>
<gene>
    <name evidence="11" type="ORF">Rhe02_01220</name>
</gene>
<dbReference type="InterPro" id="IPR036217">
    <property type="entry name" value="MethylDNA_cys_MeTrfase_DNAb"/>
</dbReference>
<dbReference type="GO" id="GO:0006307">
    <property type="term" value="P:DNA alkylation repair"/>
    <property type="evidence" value="ECO:0007669"/>
    <property type="project" value="TreeGrafter"/>
</dbReference>
<dbReference type="Gene3D" id="1.10.340.30">
    <property type="entry name" value="Hypothetical protein, domain 2"/>
    <property type="match status" value="1"/>
</dbReference>
<dbReference type="FunFam" id="1.10.340.30:FF:000004">
    <property type="entry name" value="DNA-3-methyladenine glycosylase II"/>
    <property type="match status" value="1"/>
</dbReference>
<feature type="domain" description="HhH-GPD" evidence="10">
    <location>
        <begin position="330"/>
        <end position="486"/>
    </location>
</feature>
<evidence type="ECO:0000256" key="8">
    <source>
        <dbReference type="ARBA" id="ARBA00023204"/>
    </source>
</evidence>
<dbReference type="GO" id="GO:0032993">
    <property type="term" value="C:protein-DNA complex"/>
    <property type="evidence" value="ECO:0007669"/>
    <property type="project" value="TreeGrafter"/>
</dbReference>
<dbReference type="InterPro" id="IPR014048">
    <property type="entry name" value="MethylDNA_cys_MeTrfase_DNA-bd"/>
</dbReference>
<dbReference type="GO" id="GO:0032131">
    <property type="term" value="F:alkylated DNA binding"/>
    <property type="evidence" value="ECO:0007669"/>
    <property type="project" value="TreeGrafter"/>
</dbReference>
<comment type="catalytic activity">
    <reaction evidence="9">
        <text>a 6-O-methyl-2'-deoxyguanosine in DNA + L-cysteinyl-[protein] = S-methyl-L-cysteinyl-[protein] + a 2'-deoxyguanosine in DNA</text>
        <dbReference type="Rhea" id="RHEA:24000"/>
        <dbReference type="Rhea" id="RHEA-COMP:10131"/>
        <dbReference type="Rhea" id="RHEA-COMP:10132"/>
        <dbReference type="Rhea" id="RHEA-COMP:11367"/>
        <dbReference type="Rhea" id="RHEA-COMP:11368"/>
        <dbReference type="ChEBI" id="CHEBI:29950"/>
        <dbReference type="ChEBI" id="CHEBI:82612"/>
        <dbReference type="ChEBI" id="CHEBI:85445"/>
        <dbReference type="ChEBI" id="CHEBI:85448"/>
        <dbReference type="EC" id="2.1.1.63"/>
    </reaction>
</comment>
<protein>
    <recommendedName>
        <fullName evidence="10">HhH-GPD domain-containing protein</fullName>
    </recommendedName>
</protein>
<dbReference type="InterPro" id="IPR001497">
    <property type="entry name" value="MethylDNA_cys_MeTrfase_AS"/>
</dbReference>
<keyword evidence="12" id="KW-1185">Reference proteome</keyword>
<evidence type="ECO:0000256" key="4">
    <source>
        <dbReference type="ARBA" id="ARBA00010817"/>
    </source>
</evidence>
<organism evidence="11 12">
    <name type="scientific">Rhizocola hellebori</name>
    <dbReference type="NCBI Taxonomy" id="1392758"/>
    <lineage>
        <taxon>Bacteria</taxon>
        <taxon>Bacillati</taxon>
        <taxon>Actinomycetota</taxon>
        <taxon>Actinomycetes</taxon>
        <taxon>Micromonosporales</taxon>
        <taxon>Micromonosporaceae</taxon>
        <taxon>Rhizocola</taxon>
    </lineage>
</organism>
<dbReference type="Gene3D" id="1.10.10.10">
    <property type="entry name" value="Winged helix-like DNA-binding domain superfamily/Winged helix DNA-binding domain"/>
    <property type="match status" value="1"/>
</dbReference>
<dbReference type="GO" id="GO:0043916">
    <property type="term" value="F:DNA-7-methylguanine glycosylase activity"/>
    <property type="evidence" value="ECO:0007669"/>
    <property type="project" value="TreeGrafter"/>
</dbReference>